<dbReference type="PROSITE" id="PS51746">
    <property type="entry name" value="PPM_2"/>
    <property type="match status" value="1"/>
</dbReference>
<dbReference type="InterPro" id="IPR015655">
    <property type="entry name" value="PP2C"/>
</dbReference>
<dbReference type="InterPro" id="IPR001932">
    <property type="entry name" value="PPM-type_phosphatase-like_dom"/>
</dbReference>
<evidence type="ECO:0000259" key="1">
    <source>
        <dbReference type="PROSITE" id="PS51746"/>
    </source>
</evidence>
<dbReference type="Proteomes" id="UP000320225">
    <property type="component" value="Unassembled WGS sequence"/>
</dbReference>
<gene>
    <name evidence="2" type="ORF">Tsedi_00485</name>
</gene>
<dbReference type="AlphaFoldDB" id="A0A554WT83"/>
<protein>
    <recommendedName>
        <fullName evidence="1">PPM-type phosphatase domain-containing protein</fullName>
    </recommendedName>
</protein>
<comment type="caution">
    <text evidence="2">The sequence shown here is derived from an EMBL/GenBank/DDBJ whole genome shotgun (WGS) entry which is preliminary data.</text>
</comment>
<dbReference type="OrthoDB" id="9801841at2"/>
<reference evidence="2 3" key="1">
    <citation type="submission" date="2019-07" db="EMBL/GenBank/DDBJ databases">
        <title>Tepidimonas sediminis YIM 72259 draft genome.</title>
        <authorList>
            <person name="Da Costa M.S."/>
            <person name="Froufe H.J.C."/>
            <person name="Egas C."/>
            <person name="Albuquerque L."/>
        </authorList>
    </citation>
    <scope>NUCLEOTIDE SEQUENCE [LARGE SCALE GENOMIC DNA]</scope>
    <source>
        <strain evidence="2 3">YIM 72259</strain>
    </source>
</reference>
<keyword evidence="2" id="KW-0378">Hydrolase</keyword>
<dbReference type="GO" id="GO:0004722">
    <property type="term" value="F:protein serine/threonine phosphatase activity"/>
    <property type="evidence" value="ECO:0007669"/>
    <property type="project" value="InterPro"/>
</dbReference>
<accession>A0A554WT83</accession>
<dbReference type="Gene3D" id="3.60.40.10">
    <property type="entry name" value="PPM-type phosphatase domain"/>
    <property type="match status" value="1"/>
</dbReference>
<dbReference type="CDD" id="cd00143">
    <property type="entry name" value="PP2Cc"/>
    <property type="match status" value="1"/>
</dbReference>
<dbReference type="InterPro" id="IPR036457">
    <property type="entry name" value="PPM-type-like_dom_sf"/>
</dbReference>
<dbReference type="PANTHER" id="PTHR47992">
    <property type="entry name" value="PROTEIN PHOSPHATASE"/>
    <property type="match status" value="1"/>
</dbReference>
<proteinExistence type="predicted"/>
<name>A0A554WT83_9BURK</name>
<feature type="domain" description="PPM-type phosphatase" evidence="1">
    <location>
        <begin position="11"/>
        <end position="247"/>
    </location>
</feature>
<organism evidence="2 3">
    <name type="scientific">Tepidimonas sediminis</name>
    <dbReference type="NCBI Taxonomy" id="2588941"/>
    <lineage>
        <taxon>Bacteria</taxon>
        <taxon>Pseudomonadati</taxon>
        <taxon>Pseudomonadota</taxon>
        <taxon>Betaproteobacteria</taxon>
        <taxon>Burkholderiales</taxon>
        <taxon>Tepidimonas</taxon>
    </lineage>
</organism>
<evidence type="ECO:0000313" key="2">
    <source>
        <dbReference type="EMBL" id="TSE26777.1"/>
    </source>
</evidence>
<dbReference type="Pfam" id="PF13672">
    <property type="entry name" value="PP2C_2"/>
    <property type="match status" value="1"/>
</dbReference>
<sequence>MPPSAPSLALRYACASDPGRLRPNNEDAVLLDPALGLAVVADGMGGYNAGEVAARTCCEALRAALADSAGDTLATAGERLQAAVRAANRAVFERALLEPSLRGMATTVVAVLVEGARAAVAHVGDSRLYRLRQGQLAPLTRDHSLVQEHIDAGLLDASLARATDYRNLVTRAVGIAPRVEVDIGTIDLQPGDTLLLCSDGLTDLLTDAQLARLLCQGGPLEEAAQRLVQAANAAGGRDNVSVALVHCAPADEQPAVVAPPRRCGA</sequence>
<dbReference type="RefSeq" id="WP_143893552.1">
    <property type="nucleotide sequence ID" value="NZ_VJND01000002.1"/>
</dbReference>
<dbReference type="SMART" id="SM00331">
    <property type="entry name" value="PP2C_SIG"/>
    <property type="match status" value="1"/>
</dbReference>
<keyword evidence="3" id="KW-1185">Reference proteome</keyword>
<dbReference type="SUPFAM" id="SSF81606">
    <property type="entry name" value="PP2C-like"/>
    <property type="match status" value="1"/>
</dbReference>
<dbReference type="EMBL" id="VJND01000002">
    <property type="protein sequence ID" value="TSE26777.1"/>
    <property type="molecule type" value="Genomic_DNA"/>
</dbReference>
<dbReference type="NCBIfam" id="NF033484">
    <property type="entry name" value="Stp1_PP2C_phos"/>
    <property type="match status" value="1"/>
</dbReference>
<dbReference type="SMART" id="SM00332">
    <property type="entry name" value="PP2Cc"/>
    <property type="match status" value="1"/>
</dbReference>
<evidence type="ECO:0000313" key="3">
    <source>
        <dbReference type="Proteomes" id="UP000320225"/>
    </source>
</evidence>